<feature type="region of interest" description="Disordered" evidence="1">
    <location>
        <begin position="330"/>
        <end position="365"/>
    </location>
</feature>
<dbReference type="RefSeq" id="XP_028480752.1">
    <property type="nucleotide sequence ID" value="XM_028616895.1"/>
</dbReference>
<sequence length="365" mass="41331">MDDLTADQLSFFDATYDTCYDKMLQDSTTCIEWQNLFGSDSFLGSDMTAREARYDGLSMWLPPASSSSSLGYTPRSVATYFKCAISDDPDIPDVISVGQSSCRGIPYGADGRRNVHNERPQQGNAMNGFNKFYQQHKEHYDVSFATPIAFPKPRKEPRAEELIYQPTIIEFSEALFSFWLGTIGGNNNHMRPRTAPHDPAAYPYLPGNWKNPLSDPPASRGISISRATHEEVKAQRKKMQPIYYANIMANLRAEPIRLANYAKRWARNCARMTARPRIPHQDGDKLRADHRARHDKNRHVVRARNNEYHAENAEYIKGRKRAHRAANKDKINPKACNAPPEVKANKAAQARARRAKTNDATAESD</sequence>
<evidence type="ECO:0000313" key="3">
    <source>
        <dbReference type="Proteomes" id="UP000279236"/>
    </source>
</evidence>
<dbReference type="Proteomes" id="UP000279236">
    <property type="component" value="Unassembled WGS sequence"/>
</dbReference>
<organism evidence="2 3">
    <name type="scientific">Apiotrichum porosum</name>
    <dbReference type="NCBI Taxonomy" id="105984"/>
    <lineage>
        <taxon>Eukaryota</taxon>
        <taxon>Fungi</taxon>
        <taxon>Dikarya</taxon>
        <taxon>Basidiomycota</taxon>
        <taxon>Agaricomycotina</taxon>
        <taxon>Tremellomycetes</taxon>
        <taxon>Trichosporonales</taxon>
        <taxon>Trichosporonaceae</taxon>
        <taxon>Apiotrichum</taxon>
    </lineage>
</organism>
<comment type="caution">
    <text evidence="2">The sequence shown here is derived from an EMBL/GenBank/DDBJ whole genome shotgun (WGS) entry which is preliminary data.</text>
</comment>
<accession>A0A427YC45</accession>
<name>A0A427YC45_9TREE</name>
<dbReference type="AlphaFoldDB" id="A0A427YC45"/>
<reference evidence="2 3" key="1">
    <citation type="submission" date="2018-11" db="EMBL/GenBank/DDBJ databases">
        <title>Genome sequence of Apiotrichum porosum DSM 27194.</title>
        <authorList>
            <person name="Aliyu H."/>
            <person name="Gorte O."/>
            <person name="Ochsenreither K."/>
        </authorList>
    </citation>
    <scope>NUCLEOTIDE SEQUENCE [LARGE SCALE GENOMIC DNA]</scope>
    <source>
        <strain evidence="2 3">DSM 27194</strain>
    </source>
</reference>
<protein>
    <submittedName>
        <fullName evidence="2">Uncharacterized protein</fullName>
    </submittedName>
</protein>
<evidence type="ECO:0000313" key="2">
    <source>
        <dbReference type="EMBL" id="RSH88544.1"/>
    </source>
</evidence>
<evidence type="ECO:0000256" key="1">
    <source>
        <dbReference type="SAM" id="MobiDB-lite"/>
    </source>
</evidence>
<dbReference type="GeneID" id="39585632"/>
<dbReference type="EMBL" id="RSCE01000001">
    <property type="protein sequence ID" value="RSH88544.1"/>
    <property type="molecule type" value="Genomic_DNA"/>
</dbReference>
<gene>
    <name evidence="2" type="ORF">EHS24_001089</name>
</gene>
<proteinExistence type="predicted"/>
<keyword evidence="3" id="KW-1185">Reference proteome</keyword>